<name>A0ACB7JB67_PLECO</name>
<reference evidence="1 2" key="1">
    <citation type="journal article" date="2021" name="Appl. Environ. Microbiol.">
        <title>Genetic linkage and physical mapping for an oyster mushroom Pleurotus cornucopiae and QTL analysis for the trait cap color.</title>
        <authorList>
            <person name="Zhang Y."/>
            <person name="Gao W."/>
            <person name="Sonnenberg A."/>
            <person name="Chen Q."/>
            <person name="Zhang J."/>
            <person name="Huang C."/>
        </authorList>
    </citation>
    <scope>NUCLEOTIDE SEQUENCE [LARGE SCALE GENOMIC DNA]</scope>
    <source>
        <strain evidence="1">CCMSSC00406</strain>
    </source>
</reference>
<evidence type="ECO:0000313" key="1">
    <source>
        <dbReference type="EMBL" id="KAG9226995.1"/>
    </source>
</evidence>
<dbReference type="EMBL" id="WQMT02000002">
    <property type="protein sequence ID" value="KAG9226995.1"/>
    <property type="molecule type" value="Genomic_DNA"/>
</dbReference>
<gene>
    <name evidence="1" type="ORF">CCMSSC00406_0008967</name>
</gene>
<accession>A0ACB7JB67</accession>
<proteinExistence type="predicted"/>
<keyword evidence="2" id="KW-1185">Reference proteome</keyword>
<protein>
    <submittedName>
        <fullName evidence="1">Uncharacterized protein</fullName>
    </submittedName>
</protein>
<organism evidence="1 2">
    <name type="scientific">Pleurotus cornucopiae</name>
    <name type="common">Cornucopia mushroom</name>
    <dbReference type="NCBI Taxonomy" id="5321"/>
    <lineage>
        <taxon>Eukaryota</taxon>
        <taxon>Fungi</taxon>
        <taxon>Dikarya</taxon>
        <taxon>Basidiomycota</taxon>
        <taxon>Agaricomycotina</taxon>
        <taxon>Agaricomycetes</taxon>
        <taxon>Agaricomycetidae</taxon>
        <taxon>Agaricales</taxon>
        <taxon>Pleurotineae</taxon>
        <taxon>Pleurotaceae</taxon>
        <taxon>Pleurotus</taxon>
    </lineage>
</organism>
<evidence type="ECO:0000313" key="2">
    <source>
        <dbReference type="Proteomes" id="UP000824881"/>
    </source>
</evidence>
<dbReference type="Proteomes" id="UP000824881">
    <property type="component" value="Unassembled WGS sequence"/>
</dbReference>
<comment type="caution">
    <text evidence="1">The sequence shown here is derived from an EMBL/GenBank/DDBJ whole genome shotgun (WGS) entry which is preliminary data.</text>
</comment>
<sequence length="1411" mass="157404">MLHPQLDKDGQSHVHFRDSMKKFTATGDNTFSVVGYSQPYAFGRLNNEIVTLLWSLGVSKEKLIAKQEAYFEWIRKASEDVSSAVDFLSCLGQYPLAERVLLDGIDDDDVAKSIRKAQLSEVSNFRKNDKNRVRMMIQKSRLLYGVCDPFQVLKEGQVHIRITTSRKGPSTPLNCSVLVVRNPCLHPGDCLKLRAVECSQLSHLADCIVFASVARPGHHAAPSMSSGGDLDGDKFFVCWDPDLVPAKVAESYDYPPNKEQTKREVSRLDLAKHFAAYNGVGLAKVASLHNKWVRASPKGAMSPECQELNALHSQSVDGARVKIPDRLLIPPEPEEPFVIEVLANAAAEFAVGFSESESSRTQLSTVDEADAKNIITGLLKSKQNAVSEYELFNMVLRHSRKHSIDVYTYLSYLDMGALSASEKYAIMASLNPGPGRTRDTEAWMFNSLFRSDILTPRDLYQRNLSQPFSIQRFYSSRASGMSTFFKYLHMATQDFTRKLLLLKTDDRFAVGVFMRGEIAWDEDPEVNENVVVCSFLPHGTSNMSTYRPCNPGYRLHCSDANLQLYNKHRGDTFIFMTKPPAASGSEVAVSIALQKISAPVQRQLGRLNRAPVIDIEMHVVSNRDRVAHQLFDLWFEHVPTEEHLKRFEREKTTYERNNLKQMNWEEHPWLRSFFQPGLSPVDVEDLLPERSPIEIDLVMKTAISYHAEETIFFTFNSIIARKPIQEDFAVYWLDQWPPLAFSLLKAYPPHEASQEIHEDLIGLAIPVLRCMVRSANDLRIAILVGLEKLALTIARISLADYLDLLMLAALSIRAPQLLQEVLLVLHDSRPSEPLALSHAHRHGLAVSFDRAEEAVDECPCDEEGKPKRQRTPPTVVKLTATETFNQVKAAIRVDDRSSGVRLHSHVRLQAASHPDRGWVSPPIVDGIAIQSLKGELKIEVQQPLPPEATMMSWKMYNAGSIATAKAMMDALLRLATDGAESCLFHGHITGADVGGDETAPQAALAGTPIEGLNRSQSDAVHASDAPLSLIWGPPGTGKTTVVIRILEKLLQNANNEAKILMTASTHNAVDNVLERFVVLNKEAHLLTEDQILRVATDQSKVNKSLQHYTIDARVGGDLNENNRLAKQALARVKSAVIIFTTCAGAGLGILRKVDFEIALIDEASQITEPCALIPLVKGVKKAVLVGDHVQLRPTVRHMAKALEYDVSLFERLYTGPNLPMMSRTMLDVQYRFPTELAAFPTARGIIFPLAPSQWLYLPNRVHTMLDRRGPGWSVKSEVEITKRVISLLTSCSTDSEEDKNRLQALKITALSPYSKQVKTLQHSLPSAVDAFTIDSYQGRESDVIIFSSVRCNVEADIGFVDDARRLNVMWTRARLGLIIIGDRRTMSSNPMWKRAIDACVEAEVKIEQAAG</sequence>